<dbReference type="PANTHER" id="PTHR32268">
    <property type="entry name" value="HOMOSERINE O-ACETYLTRANSFERASE"/>
    <property type="match status" value="1"/>
</dbReference>
<dbReference type="EC" id="2.3.1.-" evidence="2"/>
<evidence type="ECO:0000313" key="7">
    <source>
        <dbReference type="Proteomes" id="UP000555728"/>
    </source>
</evidence>
<feature type="signal peptide" evidence="4">
    <location>
        <begin position="1"/>
        <end position="29"/>
    </location>
</feature>
<dbReference type="GO" id="GO:0005737">
    <property type="term" value="C:cytoplasm"/>
    <property type="evidence" value="ECO:0007669"/>
    <property type="project" value="UniProtKB-SubCell"/>
</dbReference>
<sequence length="400" mass="42689">MPHHLSRAAAGAAMLGAVLTAPALTPALAYEPLVEKQSFTIPTFTTQGGETIRDMTLGWEAYGTLNEAKDNVILITHYFSGNSHAAGRYSADDAAPGYWDAIIGSGKAIDTDAYYVIAVDTPVNLGVHNPKVITTGPATLNPETGEPWGMDFPILTIRDFVETQKALLDQLGIDTLHAVMGASMGSLQAYEWAASYPERVERVIPVIGSGWADGDLIAWMNIWSAPIRLDPNWNGGAYYDGDPPTRGLAEALKVVTLHAQHPEWSNGVFGRAWAGEDADPADSFDNLFKIEATLDAAGAARAATSDANHFLYLAKACQLFYAGHGETLYAGLLAIDSPVLMIHTNEDLIFPGDAVRETAAIIKSDGTPVQIVELQGTRGHLDGVLSMAQAAPALDAFLDQ</sequence>
<accession>A0A7W6RYN5</accession>
<keyword evidence="2 6" id="KW-0012">Acyltransferase</keyword>
<feature type="active site" evidence="3">
    <location>
        <position position="380"/>
    </location>
</feature>
<keyword evidence="2" id="KW-0963">Cytoplasm</keyword>
<dbReference type="SUPFAM" id="SSF53474">
    <property type="entry name" value="alpha/beta-Hydrolases"/>
    <property type="match status" value="1"/>
</dbReference>
<evidence type="ECO:0000313" key="6">
    <source>
        <dbReference type="EMBL" id="MBB4285145.1"/>
    </source>
</evidence>
<feature type="domain" description="AB hydrolase-1" evidence="5">
    <location>
        <begin position="150"/>
        <end position="364"/>
    </location>
</feature>
<dbReference type="Gene3D" id="1.10.1740.110">
    <property type="match status" value="1"/>
</dbReference>
<dbReference type="InterPro" id="IPR008220">
    <property type="entry name" value="HAT_MetX-like"/>
</dbReference>
<organism evidence="6 7">
    <name type="scientific">Roseospira goensis</name>
    <dbReference type="NCBI Taxonomy" id="391922"/>
    <lineage>
        <taxon>Bacteria</taxon>
        <taxon>Pseudomonadati</taxon>
        <taxon>Pseudomonadota</taxon>
        <taxon>Alphaproteobacteria</taxon>
        <taxon>Rhodospirillales</taxon>
        <taxon>Rhodospirillaceae</taxon>
        <taxon>Roseospira</taxon>
    </lineage>
</organism>
<protein>
    <recommendedName>
        <fullName evidence="2">Probable acyltransferase</fullName>
        <ecNumber evidence="2">2.3.1.-</ecNumber>
    </recommendedName>
</protein>
<evidence type="ECO:0000256" key="2">
    <source>
        <dbReference type="HAMAP-Rule" id="MF_00296"/>
    </source>
</evidence>
<dbReference type="AlphaFoldDB" id="A0A7W6RYN5"/>
<dbReference type="PANTHER" id="PTHR32268:SF11">
    <property type="entry name" value="HOMOSERINE O-ACETYLTRANSFERASE"/>
    <property type="match status" value="1"/>
</dbReference>
<gene>
    <name evidence="6" type="ORF">GGD88_000862</name>
</gene>
<dbReference type="GO" id="GO:0009086">
    <property type="term" value="P:methionine biosynthetic process"/>
    <property type="evidence" value="ECO:0007669"/>
    <property type="project" value="TreeGrafter"/>
</dbReference>
<reference evidence="6 7" key="1">
    <citation type="submission" date="2020-08" db="EMBL/GenBank/DDBJ databases">
        <title>Genome sequencing of Purple Non-Sulfur Bacteria from various extreme environments.</title>
        <authorList>
            <person name="Mayer M."/>
        </authorList>
    </citation>
    <scope>NUCLEOTIDE SEQUENCE [LARGE SCALE GENOMIC DNA]</scope>
    <source>
        <strain evidence="6 7">JA135</strain>
    </source>
</reference>
<name>A0A7W6RYN5_9PROT</name>
<evidence type="ECO:0000259" key="5">
    <source>
        <dbReference type="Pfam" id="PF00561"/>
    </source>
</evidence>
<comment type="caution">
    <text evidence="6">The sequence shown here is derived from an EMBL/GenBank/DDBJ whole genome shotgun (WGS) entry which is preliminary data.</text>
</comment>
<keyword evidence="7" id="KW-1185">Reference proteome</keyword>
<feature type="active site" description="Nucleophile" evidence="3">
    <location>
        <position position="183"/>
    </location>
</feature>
<comment type="caution">
    <text evidence="2">Lacks conserved residue(s) required for the propagation of feature annotation.</text>
</comment>
<comment type="subunit">
    <text evidence="2">Homodimer.</text>
</comment>
<dbReference type="NCBIfam" id="NF005262">
    <property type="entry name" value="PRK06765.1"/>
    <property type="match status" value="1"/>
</dbReference>
<dbReference type="GO" id="GO:0004414">
    <property type="term" value="F:homoserine O-acetyltransferase activity"/>
    <property type="evidence" value="ECO:0007669"/>
    <property type="project" value="TreeGrafter"/>
</dbReference>
<evidence type="ECO:0000256" key="1">
    <source>
        <dbReference type="ARBA" id="ARBA00022679"/>
    </source>
</evidence>
<keyword evidence="4" id="KW-0732">Signal</keyword>
<feature type="active site" evidence="2 3">
    <location>
        <position position="347"/>
    </location>
</feature>
<evidence type="ECO:0000256" key="3">
    <source>
        <dbReference type="PIRSR" id="PIRSR000443-1"/>
    </source>
</evidence>
<dbReference type="HAMAP" id="MF_00296">
    <property type="entry name" value="MetX_acyltransf"/>
    <property type="match status" value="1"/>
</dbReference>
<dbReference type="InterPro" id="IPR029058">
    <property type="entry name" value="AB_hydrolase_fold"/>
</dbReference>
<dbReference type="Pfam" id="PF00561">
    <property type="entry name" value="Abhydrolase_1"/>
    <property type="match status" value="1"/>
</dbReference>
<dbReference type="PIRSF" id="PIRSF000443">
    <property type="entry name" value="Homoser_Ac_trans"/>
    <property type="match status" value="1"/>
</dbReference>
<keyword evidence="1 2" id="KW-0808">Transferase</keyword>
<dbReference type="InterPro" id="IPR000073">
    <property type="entry name" value="AB_hydrolase_1"/>
</dbReference>
<dbReference type="EMBL" id="JACIGI010000005">
    <property type="protein sequence ID" value="MBB4285145.1"/>
    <property type="molecule type" value="Genomic_DNA"/>
</dbReference>
<dbReference type="Proteomes" id="UP000555728">
    <property type="component" value="Unassembled WGS sequence"/>
</dbReference>
<proteinExistence type="inferred from homology"/>
<comment type="similarity">
    <text evidence="2">Belongs to the AB hydrolase superfamily. MetX family.</text>
</comment>
<evidence type="ECO:0000256" key="4">
    <source>
        <dbReference type="SAM" id="SignalP"/>
    </source>
</evidence>
<dbReference type="GO" id="GO:0009092">
    <property type="term" value="P:homoserine metabolic process"/>
    <property type="evidence" value="ECO:0007669"/>
    <property type="project" value="TreeGrafter"/>
</dbReference>
<dbReference type="Gene3D" id="3.40.50.1820">
    <property type="entry name" value="alpha/beta hydrolase"/>
    <property type="match status" value="1"/>
</dbReference>
<dbReference type="RefSeq" id="WP_184432063.1">
    <property type="nucleotide sequence ID" value="NZ_JACIGI010000005.1"/>
</dbReference>
<comment type="subcellular location">
    <subcellularLocation>
        <location evidence="2">Cytoplasm</location>
    </subcellularLocation>
</comment>
<feature type="chain" id="PRO_5030559837" description="Probable acyltransferase" evidence="4">
    <location>
        <begin position="30"/>
        <end position="400"/>
    </location>
</feature>
<keyword evidence="2" id="KW-0028">Amino-acid biosynthesis</keyword>